<evidence type="ECO:0000256" key="5">
    <source>
        <dbReference type="ARBA" id="ARBA00022695"/>
    </source>
</evidence>
<dbReference type="InterPro" id="IPR001228">
    <property type="entry name" value="IspD"/>
</dbReference>
<proteinExistence type="inferred from homology"/>
<feature type="site" description="Transition state stabilizer" evidence="7">
    <location>
        <position position="19"/>
    </location>
</feature>
<dbReference type="InterPro" id="IPR029044">
    <property type="entry name" value="Nucleotide-diphossugar_trans"/>
</dbReference>
<name>A0A1H9SVE4_9ACTN</name>
<gene>
    <name evidence="7" type="primary">ispD</name>
    <name evidence="8" type="ORF">SAMN05443377_11642</name>
</gene>
<organism evidence="8 9">
    <name type="scientific">Propionibacterium cyclohexanicum</name>
    <dbReference type="NCBI Taxonomy" id="64702"/>
    <lineage>
        <taxon>Bacteria</taxon>
        <taxon>Bacillati</taxon>
        <taxon>Actinomycetota</taxon>
        <taxon>Actinomycetes</taxon>
        <taxon>Propionibacteriales</taxon>
        <taxon>Propionibacteriaceae</taxon>
        <taxon>Propionibacterium</taxon>
    </lineage>
</organism>
<feature type="site" description="Positions MEP for the nucleophilic attack" evidence="7">
    <location>
        <position position="159"/>
    </location>
</feature>
<dbReference type="EC" id="2.7.7.60" evidence="7"/>
<evidence type="ECO:0000256" key="6">
    <source>
        <dbReference type="ARBA" id="ARBA00023229"/>
    </source>
</evidence>
<sequence length="232" mass="23793">MSSPEPVVAIVAAAGSGLRLGRSSAGGPGPKALRTLAGIPLVRRSVDQLIAGGVGLCVVVCRREHREAIAASLDGAPAPWLFAEGGRTRQRSVANGLQMLPAGTRVVLVHDAARPLVPAEVVARVIAAVRAGAPVVVPAIGVADSVRILTPAASRVVDRSQLRAVQTPQGFDAELLVQAHRDAHRDDYTDDAAVCEAAGAPVLLVEGSAMAMKITQPLDFAIAETLMAGGFS</sequence>
<evidence type="ECO:0000256" key="1">
    <source>
        <dbReference type="ARBA" id="ARBA00001282"/>
    </source>
</evidence>
<dbReference type="UniPathway" id="UPA00056">
    <property type="reaction ID" value="UER00093"/>
</dbReference>
<evidence type="ECO:0000256" key="4">
    <source>
        <dbReference type="ARBA" id="ARBA00022679"/>
    </source>
</evidence>
<keyword evidence="9" id="KW-1185">Reference proteome</keyword>
<dbReference type="PROSITE" id="PS01295">
    <property type="entry name" value="ISPD"/>
    <property type="match status" value="1"/>
</dbReference>
<keyword evidence="5 7" id="KW-0548">Nucleotidyltransferase</keyword>
<dbReference type="Proteomes" id="UP000198815">
    <property type="component" value="Unassembled WGS sequence"/>
</dbReference>
<dbReference type="GO" id="GO:0019288">
    <property type="term" value="P:isopentenyl diphosphate biosynthetic process, methylerythritol 4-phosphate pathway"/>
    <property type="evidence" value="ECO:0007669"/>
    <property type="project" value="UniProtKB-UniRule"/>
</dbReference>
<evidence type="ECO:0000256" key="2">
    <source>
        <dbReference type="ARBA" id="ARBA00004787"/>
    </source>
</evidence>
<dbReference type="InterPro" id="IPR034683">
    <property type="entry name" value="IspD/TarI"/>
</dbReference>
<comment type="pathway">
    <text evidence="2 7">Isoprenoid biosynthesis; isopentenyl diphosphate biosynthesis via DXP pathway; isopentenyl diphosphate from 1-deoxy-D-xylulose 5-phosphate: step 2/6.</text>
</comment>
<reference evidence="8 9" key="1">
    <citation type="submission" date="2016-10" db="EMBL/GenBank/DDBJ databases">
        <authorList>
            <person name="de Groot N.N."/>
        </authorList>
    </citation>
    <scope>NUCLEOTIDE SEQUENCE [LARGE SCALE GENOMIC DNA]</scope>
    <source>
        <strain evidence="8 9">DSM 16859</strain>
    </source>
</reference>
<accession>A0A1H9SVE4</accession>
<dbReference type="PANTHER" id="PTHR32125:SF4">
    <property type="entry name" value="2-C-METHYL-D-ERYTHRITOL 4-PHOSPHATE CYTIDYLYLTRANSFERASE, CHLOROPLASTIC"/>
    <property type="match status" value="1"/>
</dbReference>
<dbReference type="GO" id="GO:0050518">
    <property type="term" value="F:2-C-methyl-D-erythritol 4-phosphate cytidylyltransferase activity"/>
    <property type="evidence" value="ECO:0007669"/>
    <property type="project" value="UniProtKB-UniRule"/>
</dbReference>
<feature type="site" description="Positions MEP for the nucleophilic attack" evidence="7">
    <location>
        <position position="213"/>
    </location>
</feature>
<comment type="function">
    <text evidence="7">Catalyzes the formation of 4-diphosphocytidyl-2-C-methyl-D-erythritol from CTP and 2-C-methyl-D-erythritol 4-phosphate (MEP).</text>
</comment>
<comment type="catalytic activity">
    <reaction evidence="1 7">
        <text>2-C-methyl-D-erythritol 4-phosphate + CTP + H(+) = 4-CDP-2-C-methyl-D-erythritol + diphosphate</text>
        <dbReference type="Rhea" id="RHEA:13429"/>
        <dbReference type="ChEBI" id="CHEBI:15378"/>
        <dbReference type="ChEBI" id="CHEBI:33019"/>
        <dbReference type="ChEBI" id="CHEBI:37563"/>
        <dbReference type="ChEBI" id="CHEBI:57823"/>
        <dbReference type="ChEBI" id="CHEBI:58262"/>
        <dbReference type="EC" id="2.7.7.60"/>
    </reaction>
</comment>
<dbReference type="HAMAP" id="MF_00108">
    <property type="entry name" value="IspD"/>
    <property type="match status" value="1"/>
</dbReference>
<dbReference type="InterPro" id="IPR018294">
    <property type="entry name" value="ISPD_synthase_CS"/>
</dbReference>
<dbReference type="STRING" id="64702.SAMN05443377_11642"/>
<dbReference type="AlphaFoldDB" id="A0A1H9SVE4"/>
<dbReference type="CDD" id="cd02516">
    <property type="entry name" value="CDP-ME_synthetase"/>
    <property type="match status" value="1"/>
</dbReference>
<dbReference type="PANTHER" id="PTHR32125">
    <property type="entry name" value="2-C-METHYL-D-ERYTHRITOL 4-PHOSPHATE CYTIDYLYLTRANSFERASE, CHLOROPLASTIC"/>
    <property type="match status" value="1"/>
</dbReference>
<evidence type="ECO:0000313" key="9">
    <source>
        <dbReference type="Proteomes" id="UP000198815"/>
    </source>
</evidence>
<feature type="site" description="Transition state stabilizer" evidence="7">
    <location>
        <position position="31"/>
    </location>
</feature>
<dbReference type="InterPro" id="IPR050088">
    <property type="entry name" value="IspD/TarI_cytidylyltransf_bact"/>
</dbReference>
<dbReference type="NCBIfam" id="TIGR00453">
    <property type="entry name" value="ispD"/>
    <property type="match status" value="1"/>
</dbReference>
<dbReference type="EMBL" id="FOGZ01000016">
    <property type="protein sequence ID" value="SER88980.1"/>
    <property type="molecule type" value="Genomic_DNA"/>
</dbReference>
<dbReference type="SUPFAM" id="SSF53448">
    <property type="entry name" value="Nucleotide-diphospho-sugar transferases"/>
    <property type="match status" value="1"/>
</dbReference>
<keyword evidence="4 7" id="KW-0808">Transferase</keyword>
<dbReference type="RefSeq" id="WP_218139281.1">
    <property type="nucleotide sequence ID" value="NZ_FOGZ01000016.1"/>
</dbReference>
<evidence type="ECO:0000256" key="3">
    <source>
        <dbReference type="ARBA" id="ARBA00009789"/>
    </source>
</evidence>
<dbReference type="Pfam" id="PF01128">
    <property type="entry name" value="IspD"/>
    <property type="match status" value="1"/>
</dbReference>
<evidence type="ECO:0000313" key="8">
    <source>
        <dbReference type="EMBL" id="SER88980.1"/>
    </source>
</evidence>
<comment type="similarity">
    <text evidence="3 7">Belongs to the IspD/TarI cytidylyltransferase family. IspD subfamily.</text>
</comment>
<dbReference type="Gene3D" id="3.90.550.10">
    <property type="entry name" value="Spore Coat Polysaccharide Biosynthesis Protein SpsA, Chain A"/>
    <property type="match status" value="1"/>
</dbReference>
<keyword evidence="6 7" id="KW-0414">Isoprene biosynthesis</keyword>
<evidence type="ECO:0000256" key="7">
    <source>
        <dbReference type="HAMAP-Rule" id="MF_00108"/>
    </source>
</evidence>
<protein>
    <recommendedName>
        <fullName evidence="7">2-C-methyl-D-erythritol 4-phosphate cytidylyltransferase</fullName>
        <ecNumber evidence="7">2.7.7.60</ecNumber>
    </recommendedName>
    <alternativeName>
        <fullName evidence="7">4-diphosphocytidyl-2C-methyl-D-erythritol synthase</fullName>
    </alternativeName>
    <alternativeName>
        <fullName evidence="7">MEP cytidylyltransferase</fullName>
        <shortName evidence="7">MCT</shortName>
    </alternativeName>
</protein>